<accession>A0A1H8W293</accession>
<organism evidence="10 11">
    <name type="scientific">Trujillonella endophytica</name>
    <dbReference type="NCBI Taxonomy" id="673521"/>
    <lineage>
        <taxon>Bacteria</taxon>
        <taxon>Bacillati</taxon>
        <taxon>Actinomycetota</taxon>
        <taxon>Actinomycetes</taxon>
        <taxon>Geodermatophilales</taxon>
        <taxon>Geodermatophilaceae</taxon>
        <taxon>Trujillonella</taxon>
    </lineage>
</organism>
<feature type="transmembrane region" description="Helical" evidence="9">
    <location>
        <begin position="242"/>
        <end position="260"/>
    </location>
</feature>
<name>A0A1H8W293_9ACTN</name>
<reference evidence="11" key="1">
    <citation type="submission" date="2016-10" db="EMBL/GenBank/DDBJ databases">
        <authorList>
            <person name="Varghese N."/>
            <person name="Submissions S."/>
        </authorList>
    </citation>
    <scope>NUCLEOTIDE SEQUENCE [LARGE SCALE GENOMIC DNA]</scope>
    <source>
        <strain evidence="11">DSM 45413</strain>
    </source>
</reference>
<keyword evidence="6 9" id="KW-1133">Transmembrane helix</keyword>
<dbReference type="OrthoDB" id="3572933at2"/>
<feature type="transmembrane region" description="Helical" evidence="9">
    <location>
        <begin position="191"/>
        <end position="210"/>
    </location>
</feature>
<evidence type="ECO:0000313" key="11">
    <source>
        <dbReference type="Proteomes" id="UP000198960"/>
    </source>
</evidence>
<evidence type="ECO:0000313" key="10">
    <source>
        <dbReference type="EMBL" id="SEP21704.1"/>
    </source>
</evidence>
<dbReference type="EMBL" id="FOEE01000015">
    <property type="protein sequence ID" value="SEP21704.1"/>
    <property type="molecule type" value="Genomic_DNA"/>
</dbReference>
<evidence type="ECO:0000256" key="6">
    <source>
        <dbReference type="ARBA" id="ARBA00022989"/>
    </source>
</evidence>
<protein>
    <submittedName>
        <fullName evidence="10">Branched-chain amino acid transport system permease protein</fullName>
    </submittedName>
</protein>
<feature type="transmembrane region" description="Helical" evidence="9">
    <location>
        <begin position="6"/>
        <end position="27"/>
    </location>
</feature>
<feature type="transmembrane region" description="Helical" evidence="9">
    <location>
        <begin position="145"/>
        <end position="164"/>
    </location>
</feature>
<dbReference type="Pfam" id="PF02653">
    <property type="entry name" value="BPD_transp_2"/>
    <property type="match status" value="1"/>
</dbReference>
<feature type="transmembrane region" description="Helical" evidence="9">
    <location>
        <begin position="60"/>
        <end position="82"/>
    </location>
</feature>
<dbReference type="GO" id="GO:0005886">
    <property type="term" value="C:plasma membrane"/>
    <property type="evidence" value="ECO:0007669"/>
    <property type="project" value="UniProtKB-SubCell"/>
</dbReference>
<dbReference type="PANTHER" id="PTHR11795">
    <property type="entry name" value="BRANCHED-CHAIN AMINO ACID TRANSPORT SYSTEM PERMEASE PROTEIN LIVH"/>
    <property type="match status" value="1"/>
</dbReference>
<keyword evidence="7 9" id="KW-0472">Membrane</keyword>
<gene>
    <name evidence="10" type="ORF">SAMN05660991_03994</name>
</gene>
<comment type="similarity">
    <text evidence="8">Belongs to the binding-protein-dependent transport system permease family. LivHM subfamily.</text>
</comment>
<dbReference type="CDD" id="cd06582">
    <property type="entry name" value="TM_PBP1_LivH_like"/>
    <property type="match status" value="1"/>
</dbReference>
<feature type="transmembrane region" description="Helical" evidence="9">
    <location>
        <begin position="34"/>
        <end position="54"/>
    </location>
</feature>
<evidence type="ECO:0000256" key="7">
    <source>
        <dbReference type="ARBA" id="ARBA00023136"/>
    </source>
</evidence>
<evidence type="ECO:0000256" key="8">
    <source>
        <dbReference type="ARBA" id="ARBA00037998"/>
    </source>
</evidence>
<proteinExistence type="inferred from homology"/>
<dbReference type="GO" id="GO:0022857">
    <property type="term" value="F:transmembrane transporter activity"/>
    <property type="evidence" value="ECO:0007669"/>
    <property type="project" value="InterPro"/>
</dbReference>
<evidence type="ECO:0000256" key="3">
    <source>
        <dbReference type="ARBA" id="ARBA00022475"/>
    </source>
</evidence>
<sequence>MEQFISLTLGGVVNGSVYAAFALALVLIWRSTRIVNFAQGSMAAATTFIAVAVIDAGGSYWLALVVALLSGLVMGALIERVVIRPVEGGPELNAVIVTLGLFVAIQGIVALVAGVDERAFVPPFSTVGYEVREGFTLLSLSRNSIWTVGAVLVTMLALIALFRFTRLGLAMRASAFGQEVARLLGVRVGRMLTLGWALAAAVGALAGMLIAGDVSFIGPTFMDTLIVFGFVAAVLGGLDSPIGAVVGGLLLGLALNYVRGYLDDSLLGMAALVILVVVLLVRPGGLFSTTAARRA</sequence>
<dbReference type="Proteomes" id="UP000198960">
    <property type="component" value="Unassembled WGS sequence"/>
</dbReference>
<evidence type="ECO:0000256" key="5">
    <source>
        <dbReference type="ARBA" id="ARBA00022970"/>
    </source>
</evidence>
<dbReference type="InterPro" id="IPR052157">
    <property type="entry name" value="BCAA_transport_permease"/>
</dbReference>
<keyword evidence="11" id="KW-1185">Reference proteome</keyword>
<evidence type="ECO:0000256" key="4">
    <source>
        <dbReference type="ARBA" id="ARBA00022692"/>
    </source>
</evidence>
<feature type="transmembrane region" description="Helical" evidence="9">
    <location>
        <begin position="266"/>
        <end position="287"/>
    </location>
</feature>
<comment type="subcellular location">
    <subcellularLocation>
        <location evidence="1">Cell membrane</location>
        <topology evidence="1">Multi-pass membrane protein</topology>
    </subcellularLocation>
</comment>
<keyword evidence="5" id="KW-0029">Amino-acid transport</keyword>
<keyword evidence="3" id="KW-1003">Cell membrane</keyword>
<evidence type="ECO:0000256" key="1">
    <source>
        <dbReference type="ARBA" id="ARBA00004651"/>
    </source>
</evidence>
<keyword evidence="4 9" id="KW-0812">Transmembrane</keyword>
<dbReference type="STRING" id="673521.SAMN05660991_03994"/>
<evidence type="ECO:0000256" key="9">
    <source>
        <dbReference type="SAM" id="Phobius"/>
    </source>
</evidence>
<evidence type="ECO:0000256" key="2">
    <source>
        <dbReference type="ARBA" id="ARBA00022448"/>
    </source>
</evidence>
<dbReference type="RefSeq" id="WP_091947780.1">
    <property type="nucleotide sequence ID" value="NZ_FOEE01000015.1"/>
</dbReference>
<dbReference type="AlphaFoldDB" id="A0A1H8W293"/>
<dbReference type="GO" id="GO:0006865">
    <property type="term" value="P:amino acid transport"/>
    <property type="evidence" value="ECO:0007669"/>
    <property type="project" value="UniProtKB-KW"/>
</dbReference>
<feature type="transmembrane region" description="Helical" evidence="9">
    <location>
        <begin position="94"/>
        <end position="115"/>
    </location>
</feature>
<dbReference type="InterPro" id="IPR001851">
    <property type="entry name" value="ABC_transp_permease"/>
</dbReference>
<keyword evidence="2" id="KW-0813">Transport</keyword>
<dbReference type="PANTHER" id="PTHR11795:SF451">
    <property type="entry name" value="ABC TRANSPORTER PERMEASE PROTEIN"/>
    <property type="match status" value="1"/>
</dbReference>